<feature type="transmembrane region" description="Helical" evidence="1">
    <location>
        <begin position="41"/>
        <end position="60"/>
    </location>
</feature>
<accession>A0A0M1P718</accession>
<keyword evidence="3" id="KW-1185">Reference proteome</keyword>
<reference evidence="3" key="1">
    <citation type="submission" date="2015-08" db="EMBL/GenBank/DDBJ databases">
        <title>Genome sequencing project for genomic taxonomy and phylogenomics of Bacillus-like bacteria.</title>
        <authorList>
            <person name="Liu B."/>
            <person name="Wang J."/>
            <person name="Zhu Y."/>
            <person name="Liu G."/>
            <person name="Chen Q."/>
            <person name="Chen Z."/>
            <person name="Lan J."/>
            <person name="Che J."/>
            <person name="Ge C."/>
            <person name="Shi H."/>
            <person name="Pan Z."/>
            <person name="Liu X."/>
        </authorList>
    </citation>
    <scope>NUCLEOTIDE SEQUENCE [LARGE SCALE GENOMIC DNA]</scope>
    <source>
        <strain evidence="3">FJAT-22460</strain>
    </source>
</reference>
<dbReference type="EMBL" id="LIUT01000001">
    <property type="protein sequence ID" value="KOR89824.1"/>
    <property type="molecule type" value="Genomic_DNA"/>
</dbReference>
<dbReference type="Proteomes" id="UP000036932">
    <property type="component" value="Unassembled WGS sequence"/>
</dbReference>
<keyword evidence="1" id="KW-0472">Membrane</keyword>
<gene>
    <name evidence="2" type="ORF">AM231_12215</name>
</gene>
<dbReference type="RefSeq" id="WP_054402837.1">
    <property type="nucleotide sequence ID" value="NZ_JBCMXJ010000005.1"/>
</dbReference>
<evidence type="ECO:0000313" key="3">
    <source>
        <dbReference type="Proteomes" id="UP000036932"/>
    </source>
</evidence>
<keyword evidence="1" id="KW-0812">Transmembrane</keyword>
<dbReference type="AlphaFoldDB" id="A0A0M1P718"/>
<feature type="transmembrane region" description="Helical" evidence="1">
    <location>
        <begin position="12"/>
        <end position="29"/>
    </location>
</feature>
<protein>
    <submittedName>
        <fullName evidence="2">Uncharacterized protein</fullName>
    </submittedName>
</protein>
<evidence type="ECO:0000256" key="1">
    <source>
        <dbReference type="SAM" id="Phobius"/>
    </source>
</evidence>
<proteinExistence type="predicted"/>
<evidence type="ECO:0000313" key="2">
    <source>
        <dbReference type="EMBL" id="KOR89824.1"/>
    </source>
</evidence>
<organism evidence="2 3">
    <name type="scientific">Paenibacillus solani</name>
    <dbReference type="NCBI Taxonomy" id="1705565"/>
    <lineage>
        <taxon>Bacteria</taxon>
        <taxon>Bacillati</taxon>
        <taxon>Bacillota</taxon>
        <taxon>Bacilli</taxon>
        <taxon>Bacillales</taxon>
        <taxon>Paenibacillaceae</taxon>
        <taxon>Paenibacillus</taxon>
    </lineage>
</organism>
<dbReference type="PATRIC" id="fig|1705565.3.peg.4462"/>
<sequence>MNDKQRKFKYIMMVIGIVGVLGTVIPNLLSTEYAAAEKTVICLSYLVGIPLIVSIVYGIGKKILKG</sequence>
<comment type="caution">
    <text evidence="2">The sequence shown here is derived from an EMBL/GenBank/DDBJ whole genome shotgun (WGS) entry which is preliminary data.</text>
</comment>
<name>A0A0M1P718_9BACL</name>
<keyword evidence="1" id="KW-1133">Transmembrane helix</keyword>
<dbReference type="OrthoDB" id="2647900at2"/>